<dbReference type="InterPro" id="IPR039843">
    <property type="entry name" value="KXD1-like"/>
</dbReference>
<feature type="domain" description="KxDL" evidence="2">
    <location>
        <begin position="70"/>
        <end position="136"/>
    </location>
</feature>
<dbReference type="Proteomes" id="UP001370490">
    <property type="component" value="Unassembled WGS sequence"/>
</dbReference>
<evidence type="ECO:0000313" key="3">
    <source>
        <dbReference type="EMBL" id="KAK6917080.1"/>
    </source>
</evidence>
<gene>
    <name evidence="3" type="ORF">RJ641_017831</name>
</gene>
<feature type="non-terminal residue" evidence="3">
    <location>
        <position position="154"/>
    </location>
</feature>
<dbReference type="EMBL" id="JBAMMX010000023">
    <property type="protein sequence ID" value="KAK6917080.1"/>
    <property type="molecule type" value="Genomic_DNA"/>
</dbReference>
<dbReference type="PANTHER" id="PTHR13511">
    <property type="entry name" value="KXDL MOTIF-CONTAINING PROTEIN 1"/>
    <property type="match status" value="1"/>
</dbReference>
<comment type="caution">
    <text evidence="3">The sequence shown here is derived from an EMBL/GenBank/DDBJ whole genome shotgun (WGS) entry which is preliminary data.</text>
</comment>
<protein>
    <submittedName>
        <fullName evidence="3">Domain KxDL</fullName>
    </submittedName>
</protein>
<evidence type="ECO:0000259" key="2">
    <source>
        <dbReference type="Pfam" id="PF10241"/>
    </source>
</evidence>
<reference evidence="3 4" key="1">
    <citation type="submission" date="2023-12" db="EMBL/GenBank/DDBJ databases">
        <title>A high-quality genome assembly for Dillenia turbinata (Dilleniales).</title>
        <authorList>
            <person name="Chanderbali A."/>
        </authorList>
    </citation>
    <scope>NUCLEOTIDE SEQUENCE [LARGE SCALE GENOMIC DNA]</scope>
    <source>
        <strain evidence="3">LSX21</strain>
        <tissue evidence="3">Leaf</tissue>
    </source>
</reference>
<evidence type="ECO:0000313" key="4">
    <source>
        <dbReference type="Proteomes" id="UP001370490"/>
    </source>
</evidence>
<dbReference type="PANTHER" id="PTHR13511:SF0">
    <property type="entry name" value="KXDL MOTIF-CONTAINING PROTEIN 1"/>
    <property type="match status" value="1"/>
</dbReference>
<evidence type="ECO:0000256" key="1">
    <source>
        <dbReference type="ARBA" id="ARBA00005913"/>
    </source>
</evidence>
<comment type="similarity">
    <text evidence="1">Belongs to the KXD1 family.</text>
</comment>
<dbReference type="AlphaFoldDB" id="A0AAN8UKC0"/>
<name>A0AAN8UKC0_9MAGN</name>
<dbReference type="GO" id="GO:0032418">
    <property type="term" value="P:lysosome localization"/>
    <property type="evidence" value="ECO:0007669"/>
    <property type="project" value="TreeGrafter"/>
</dbReference>
<organism evidence="3 4">
    <name type="scientific">Dillenia turbinata</name>
    <dbReference type="NCBI Taxonomy" id="194707"/>
    <lineage>
        <taxon>Eukaryota</taxon>
        <taxon>Viridiplantae</taxon>
        <taxon>Streptophyta</taxon>
        <taxon>Embryophyta</taxon>
        <taxon>Tracheophyta</taxon>
        <taxon>Spermatophyta</taxon>
        <taxon>Magnoliopsida</taxon>
        <taxon>eudicotyledons</taxon>
        <taxon>Gunneridae</taxon>
        <taxon>Pentapetalae</taxon>
        <taxon>Dilleniales</taxon>
        <taxon>Dilleniaceae</taxon>
        <taxon>Dillenia</taxon>
    </lineage>
</organism>
<accession>A0AAN8UKC0</accession>
<keyword evidence="4" id="KW-1185">Reference proteome</keyword>
<dbReference type="InterPro" id="IPR019371">
    <property type="entry name" value="KxDL_dom"/>
</dbReference>
<sequence>MGKSEEESLRAASEEVSQEFNTLVNADDLDSLKQLQHLMEATWQLGAIMKVLSTIFNHLERLDMCIRSEDRLGRLQDCNAVLSHFNDYSENCFAEVSCDFAKHTRLLKSMKSDLDYIFLKLRSIKARILATYPDAFPDSPTREALDRRPDLEMP</sequence>
<dbReference type="Pfam" id="PF10241">
    <property type="entry name" value="KxDL"/>
    <property type="match status" value="1"/>
</dbReference>
<proteinExistence type="inferred from homology"/>
<dbReference type="GO" id="GO:0099078">
    <property type="term" value="C:BORC complex"/>
    <property type="evidence" value="ECO:0007669"/>
    <property type="project" value="TreeGrafter"/>
</dbReference>